<dbReference type="Gene3D" id="3.40.50.200">
    <property type="entry name" value="Peptidase S8/S53 domain"/>
    <property type="match status" value="1"/>
</dbReference>
<keyword evidence="4 6" id="KW-0720">Serine protease</keyword>
<organism evidence="10 11">
    <name type="scientific">Actinacidiphila glaucinigra</name>
    <dbReference type="NCBI Taxonomy" id="235986"/>
    <lineage>
        <taxon>Bacteria</taxon>
        <taxon>Bacillati</taxon>
        <taxon>Actinomycetota</taxon>
        <taxon>Actinomycetes</taxon>
        <taxon>Kitasatosporales</taxon>
        <taxon>Streptomycetaceae</taxon>
        <taxon>Actinacidiphila</taxon>
    </lineage>
</organism>
<dbReference type="InterPro" id="IPR000209">
    <property type="entry name" value="Peptidase_S8/S53_dom"/>
</dbReference>
<accession>A0A239KVM0</accession>
<feature type="active site" description="Charge relay system" evidence="5 6">
    <location>
        <position position="244"/>
    </location>
</feature>
<feature type="region of interest" description="Disordered" evidence="7">
    <location>
        <begin position="24"/>
        <end position="43"/>
    </location>
</feature>
<evidence type="ECO:0000256" key="4">
    <source>
        <dbReference type="ARBA" id="ARBA00022825"/>
    </source>
</evidence>
<feature type="signal peptide" evidence="8">
    <location>
        <begin position="1"/>
        <end position="27"/>
    </location>
</feature>
<comment type="similarity">
    <text evidence="1 6">Belongs to the peptidase S8 family.</text>
</comment>
<dbReference type="Proteomes" id="UP000198280">
    <property type="component" value="Unassembled WGS sequence"/>
</dbReference>
<dbReference type="PRINTS" id="PR00723">
    <property type="entry name" value="SUBTILISIN"/>
</dbReference>
<proteinExistence type="inferred from homology"/>
<dbReference type="AlphaFoldDB" id="A0A239KVM0"/>
<evidence type="ECO:0000259" key="9">
    <source>
        <dbReference type="Pfam" id="PF00082"/>
    </source>
</evidence>
<evidence type="ECO:0000313" key="11">
    <source>
        <dbReference type="Proteomes" id="UP000198280"/>
    </source>
</evidence>
<feature type="region of interest" description="Disordered" evidence="7">
    <location>
        <begin position="940"/>
        <end position="963"/>
    </location>
</feature>
<keyword evidence="3 6" id="KW-0378">Hydrolase</keyword>
<feature type="active site" description="Charge relay system" evidence="5 6">
    <location>
        <position position="459"/>
    </location>
</feature>
<dbReference type="EMBL" id="FZOF01000017">
    <property type="protein sequence ID" value="SNT21559.1"/>
    <property type="molecule type" value="Genomic_DNA"/>
</dbReference>
<dbReference type="InterPro" id="IPR015500">
    <property type="entry name" value="Peptidase_S8_subtilisin-rel"/>
</dbReference>
<evidence type="ECO:0000256" key="1">
    <source>
        <dbReference type="ARBA" id="ARBA00011073"/>
    </source>
</evidence>
<dbReference type="OrthoDB" id="614750at2"/>
<feature type="chain" id="PRO_5013122554" evidence="8">
    <location>
        <begin position="28"/>
        <end position="1134"/>
    </location>
</feature>
<keyword evidence="11" id="KW-1185">Reference proteome</keyword>
<evidence type="ECO:0000313" key="10">
    <source>
        <dbReference type="EMBL" id="SNT21559.1"/>
    </source>
</evidence>
<dbReference type="GO" id="GO:0004252">
    <property type="term" value="F:serine-type endopeptidase activity"/>
    <property type="evidence" value="ECO:0007669"/>
    <property type="project" value="UniProtKB-UniRule"/>
</dbReference>
<dbReference type="PANTHER" id="PTHR43806">
    <property type="entry name" value="PEPTIDASE S8"/>
    <property type="match status" value="1"/>
</dbReference>
<protein>
    <submittedName>
        <fullName evidence="10">Serine protease, subtilisin family</fullName>
    </submittedName>
</protein>
<dbReference type="PANTHER" id="PTHR43806:SF11">
    <property type="entry name" value="CEREVISIN-RELATED"/>
    <property type="match status" value="1"/>
</dbReference>
<gene>
    <name evidence="10" type="ORF">SAMN05216252_11729</name>
</gene>
<keyword evidence="2 6" id="KW-0645">Protease</keyword>
<reference evidence="10 11" key="1">
    <citation type="submission" date="2017-06" db="EMBL/GenBank/DDBJ databases">
        <authorList>
            <person name="Kim H.J."/>
            <person name="Triplett B.A."/>
        </authorList>
    </citation>
    <scope>NUCLEOTIDE SEQUENCE [LARGE SCALE GENOMIC DNA]</scope>
    <source>
        <strain evidence="10 11">CGMCC 4.1858</strain>
    </source>
</reference>
<dbReference type="InterPro" id="IPR036852">
    <property type="entry name" value="Peptidase_S8/S53_dom_sf"/>
</dbReference>
<dbReference type="SUPFAM" id="SSF52743">
    <property type="entry name" value="Subtilisin-like"/>
    <property type="match status" value="1"/>
</dbReference>
<evidence type="ECO:0000256" key="6">
    <source>
        <dbReference type="PROSITE-ProRule" id="PRU01240"/>
    </source>
</evidence>
<dbReference type="InterPro" id="IPR023828">
    <property type="entry name" value="Peptidase_S8_Ser-AS"/>
</dbReference>
<dbReference type="PROSITE" id="PS00138">
    <property type="entry name" value="SUBTILASE_SER"/>
    <property type="match status" value="1"/>
</dbReference>
<dbReference type="PROSITE" id="PS51892">
    <property type="entry name" value="SUBTILASE"/>
    <property type="match status" value="1"/>
</dbReference>
<name>A0A239KVM0_9ACTN</name>
<dbReference type="Pfam" id="PF00082">
    <property type="entry name" value="Peptidase_S8"/>
    <property type="match status" value="1"/>
</dbReference>
<dbReference type="RefSeq" id="WP_089226594.1">
    <property type="nucleotide sequence ID" value="NZ_FZOF01000017.1"/>
</dbReference>
<evidence type="ECO:0000256" key="8">
    <source>
        <dbReference type="SAM" id="SignalP"/>
    </source>
</evidence>
<evidence type="ECO:0000256" key="5">
    <source>
        <dbReference type="PIRSR" id="PIRSR615500-1"/>
    </source>
</evidence>
<dbReference type="GO" id="GO:0006508">
    <property type="term" value="P:proteolysis"/>
    <property type="evidence" value="ECO:0007669"/>
    <property type="project" value="UniProtKB-KW"/>
</dbReference>
<feature type="domain" description="Peptidase S8/S53" evidence="9">
    <location>
        <begin position="235"/>
        <end position="498"/>
    </location>
</feature>
<sequence length="1134" mass="116795">MRIHARWALLPALAGLLAGAVPGAAQASPAPTTVRPDAGVASSQGRTVGTLTLITGDKVTVTRGASGTPGVGVQPGPGRTRIGFQVSHQWHGTDHHISVVPSDAQPLLAAGKLDPRLFDVTEQLDAGYDDASSDSLRLIYSSRRGTSAAARGAILRHGARITRTLDVLNGGSVAPSKRDAAAFWTFVSGAQGLRGPLDKVWLNGVSRVALAESTRIIGAPKVWDSVDSTGAHVTGKGVTVADLDTGYDPTHPDLADKAGGDRARDFTGTGSVVDGNGHGTHTASTIAGTGAASDGTYKGVAPDAELLIGKVCTDDGFCPDDAVINGMTWAAEAGATAVNLSLGSAPYAQTDPLTEAVDALSAEHGTLFVIAAGNEGAPAADYFGGTVGSPGIADSALTVGSTTKQDALSTFSSRGPRIGDFAVKPDIVAPGQDITAARATGTTMGDPAGPSYVTASGTSMATPHVTGAVALLAQKHPQWKAADFKSALTSAAKGLPGLTAYDQGTGRLDVARAAEQDIRAISGSISLGKADYPHDDVTRTGTVTYANDGAEDVTLHLTVDAYGPRGQAAPAGAFALSADTVTVPAGGTASAGITAKVDGAMAGAYGGSVVATSDDGATTVRDAFGVYAEPLTHALSMTVLGLDGKPVGPDISVSAFDSRTGLQYSLPTNADGKVSMQLPESEYDISASKFDPVAQTSVLFSRPGLSLTTDTPIVLDGRKAKPVDLTVDKHGAQNDGIFASTTSISADGRYGTQKFVLGFPGSRVYATPTSKVSSHPFWFLATQRWSGTVRGTAGRPASSYAYNLAVNSKGAIPATLTRPVHDRSLARVEETYADQGGKPLGVRIDTPVPTYGAITFVDGNQIPVPGRQTRYYTDDPAIVWDRTLGMRAQDTAGYDEIQFAGTTRFTPGRSYTRGWNQAPLRARSVDAVRVEDRMSLTPGLFSSAAADTPTHSGEARDTTGSSTLYRDGEKIASLDSLGRLETAVPYDKAVYTLTSSGTRKVGWSSLGSRASATWTFASARPAGPGPAELPVMNVRLGGPLGTSGTVTGGRPYLFTVTAERGGTAATRKLGVQVSFDDGRSWKTLEVRRVGDHGFVKLTPPSAGGYASVRLTGADASGNTVDQTVIRSFRVARGR</sequence>
<evidence type="ECO:0000256" key="3">
    <source>
        <dbReference type="ARBA" id="ARBA00022801"/>
    </source>
</evidence>
<keyword evidence="8" id="KW-0732">Signal</keyword>
<evidence type="ECO:0000256" key="7">
    <source>
        <dbReference type="SAM" id="MobiDB-lite"/>
    </source>
</evidence>
<evidence type="ECO:0000256" key="2">
    <source>
        <dbReference type="ARBA" id="ARBA00022670"/>
    </source>
</evidence>
<feature type="active site" description="Charge relay system" evidence="5 6">
    <location>
        <position position="278"/>
    </location>
</feature>
<dbReference type="InterPro" id="IPR050131">
    <property type="entry name" value="Peptidase_S8_subtilisin-like"/>
</dbReference>